<dbReference type="AlphaFoldDB" id="A0A0C9TSM9"/>
<evidence type="ECO:0000313" key="2">
    <source>
        <dbReference type="EMBL" id="KIJ33298.1"/>
    </source>
</evidence>
<feature type="compositionally biased region" description="Low complexity" evidence="1">
    <location>
        <begin position="28"/>
        <end position="41"/>
    </location>
</feature>
<feature type="compositionally biased region" description="Basic and acidic residues" evidence="1">
    <location>
        <begin position="99"/>
        <end position="112"/>
    </location>
</feature>
<feature type="region of interest" description="Disordered" evidence="1">
    <location>
        <begin position="1"/>
        <end position="166"/>
    </location>
</feature>
<reference evidence="2 3" key="1">
    <citation type="submission" date="2014-06" db="EMBL/GenBank/DDBJ databases">
        <title>Evolutionary Origins and Diversification of the Mycorrhizal Mutualists.</title>
        <authorList>
            <consortium name="DOE Joint Genome Institute"/>
            <consortium name="Mycorrhizal Genomics Consortium"/>
            <person name="Kohler A."/>
            <person name="Kuo A."/>
            <person name="Nagy L.G."/>
            <person name="Floudas D."/>
            <person name="Copeland A."/>
            <person name="Barry K.W."/>
            <person name="Cichocki N."/>
            <person name="Veneault-Fourrey C."/>
            <person name="LaButti K."/>
            <person name="Lindquist E.A."/>
            <person name="Lipzen A."/>
            <person name="Lundell T."/>
            <person name="Morin E."/>
            <person name="Murat C."/>
            <person name="Riley R."/>
            <person name="Ohm R."/>
            <person name="Sun H."/>
            <person name="Tunlid A."/>
            <person name="Henrissat B."/>
            <person name="Grigoriev I.V."/>
            <person name="Hibbett D.S."/>
            <person name="Martin F."/>
        </authorList>
    </citation>
    <scope>NUCLEOTIDE SEQUENCE [LARGE SCALE GENOMIC DNA]</scope>
    <source>
        <strain evidence="2 3">SS14</strain>
    </source>
</reference>
<gene>
    <name evidence="2" type="ORF">M422DRAFT_264853</name>
</gene>
<organism evidence="2 3">
    <name type="scientific">Sphaerobolus stellatus (strain SS14)</name>
    <dbReference type="NCBI Taxonomy" id="990650"/>
    <lineage>
        <taxon>Eukaryota</taxon>
        <taxon>Fungi</taxon>
        <taxon>Dikarya</taxon>
        <taxon>Basidiomycota</taxon>
        <taxon>Agaricomycotina</taxon>
        <taxon>Agaricomycetes</taxon>
        <taxon>Phallomycetidae</taxon>
        <taxon>Geastrales</taxon>
        <taxon>Sphaerobolaceae</taxon>
        <taxon>Sphaerobolus</taxon>
    </lineage>
</organism>
<proteinExistence type="predicted"/>
<accession>A0A0C9TSM9</accession>
<dbReference type="Proteomes" id="UP000054279">
    <property type="component" value="Unassembled WGS sequence"/>
</dbReference>
<dbReference type="EMBL" id="KN837215">
    <property type="protein sequence ID" value="KIJ33298.1"/>
    <property type="molecule type" value="Genomic_DNA"/>
</dbReference>
<feature type="compositionally biased region" description="Polar residues" evidence="1">
    <location>
        <begin position="1"/>
        <end position="13"/>
    </location>
</feature>
<evidence type="ECO:0000256" key="1">
    <source>
        <dbReference type="SAM" id="MobiDB-lite"/>
    </source>
</evidence>
<feature type="compositionally biased region" description="Pro residues" evidence="1">
    <location>
        <begin position="156"/>
        <end position="166"/>
    </location>
</feature>
<dbReference type="HOGENOM" id="CLU_1603784_0_0_1"/>
<protein>
    <submittedName>
        <fullName evidence="2">Unplaced genomic scaffold SPHSTscaffold_140, whole genome shotgun sequence</fullName>
    </submittedName>
</protein>
<evidence type="ECO:0000313" key="3">
    <source>
        <dbReference type="Proteomes" id="UP000054279"/>
    </source>
</evidence>
<name>A0A0C9TSM9_SPHS4</name>
<feature type="compositionally biased region" description="Polar residues" evidence="1">
    <location>
        <begin position="62"/>
        <end position="72"/>
    </location>
</feature>
<sequence>MAASSEQAHSSIEPTEVKGRTQVRLSTPSSVVESLRSPSSPFSLHTSPSGSPKVASCDGFVSDQNQSAPEPSTQYDTQRDTDDDKDMKEAPDALNSLDADAHENDHNDHEDGQYNTQHGSNGDKDMEDAVDGLNLIDANTHDNEGEDGQSSSDPFEGPPPHPHGAF</sequence>
<keyword evidence="3" id="KW-1185">Reference proteome</keyword>
<feature type="compositionally biased region" description="Basic and acidic residues" evidence="1">
    <location>
        <begin position="77"/>
        <end position="91"/>
    </location>
</feature>